<dbReference type="Proteomes" id="UP000826462">
    <property type="component" value="Chromosome 1"/>
</dbReference>
<feature type="domain" description="DUF306" evidence="1">
    <location>
        <begin position="79"/>
        <end position="202"/>
    </location>
</feature>
<dbReference type="EMBL" id="CP080095">
    <property type="protein sequence ID" value="QYD67632.1"/>
    <property type="molecule type" value="Genomic_DNA"/>
</dbReference>
<evidence type="ECO:0000313" key="3">
    <source>
        <dbReference type="Proteomes" id="UP000826462"/>
    </source>
</evidence>
<dbReference type="Gene3D" id="2.40.128.270">
    <property type="match status" value="1"/>
</dbReference>
<dbReference type="PANTHER" id="PTHR35535:SF2">
    <property type="entry name" value="DUF306 DOMAIN-CONTAINING PROTEIN"/>
    <property type="match status" value="1"/>
</dbReference>
<dbReference type="PANTHER" id="PTHR35535">
    <property type="entry name" value="HEAT SHOCK PROTEIN HSLJ"/>
    <property type="match status" value="1"/>
</dbReference>
<evidence type="ECO:0000259" key="1">
    <source>
        <dbReference type="Pfam" id="PF03724"/>
    </source>
</evidence>
<sequence>MVLMSAARRVASLLAAVPLSLENSGKQHFGARGSEHRAARMRGVGALLAAAALSAACSLPKHTDADAPPPDPFNPAATQLLDDTSWQLTSWKRADGATRDVPHGSEGDKGAGAPLTLTLSTASGQRRASGFSGCNRYTGTYMLRDGKLSFGPLAGTRMACAGAGGKLESDYLDALAHIDKTGVQMRPPQELQVITATGDTLVFARSEK</sequence>
<dbReference type="InterPro" id="IPR005184">
    <property type="entry name" value="DUF306_Meta_HslJ"/>
</dbReference>
<organism evidence="2 3">
    <name type="scientific">Paraburkholderia edwinii</name>
    <dbReference type="NCBI Taxonomy" id="2861782"/>
    <lineage>
        <taxon>Bacteria</taxon>
        <taxon>Pseudomonadati</taxon>
        <taxon>Pseudomonadota</taxon>
        <taxon>Betaproteobacteria</taxon>
        <taxon>Burkholderiales</taxon>
        <taxon>Burkholderiaceae</taxon>
        <taxon>Paraburkholderia</taxon>
    </lineage>
</organism>
<protein>
    <submittedName>
        <fullName evidence="2">META domain-containing protein</fullName>
    </submittedName>
</protein>
<dbReference type="InterPro" id="IPR053147">
    <property type="entry name" value="Hsp_HslJ-like"/>
</dbReference>
<evidence type="ECO:0000313" key="2">
    <source>
        <dbReference type="EMBL" id="QYD67632.1"/>
    </source>
</evidence>
<proteinExistence type="predicted"/>
<gene>
    <name evidence="2" type="ORF">KZJ38_14945</name>
</gene>
<dbReference type="InterPro" id="IPR038670">
    <property type="entry name" value="HslJ-like_sf"/>
</dbReference>
<dbReference type="Pfam" id="PF03724">
    <property type="entry name" value="META"/>
    <property type="match status" value="1"/>
</dbReference>
<reference evidence="2 3" key="1">
    <citation type="submission" date="2021-07" db="EMBL/GenBank/DDBJ databases">
        <title>Paraburkholderia edwinii protects Aspergillus sp. from phenazines by acting as a toxin sponge.</title>
        <authorList>
            <person name="Dahlstrom K.M."/>
            <person name="Newman D.K."/>
        </authorList>
    </citation>
    <scope>NUCLEOTIDE SEQUENCE [LARGE SCALE GENOMIC DNA]</scope>
    <source>
        <strain evidence="2 3">Pe01</strain>
    </source>
</reference>
<keyword evidence="3" id="KW-1185">Reference proteome</keyword>
<name>A0ABX8UJY1_9BURK</name>
<accession>A0ABX8UJY1</accession>